<dbReference type="InterPro" id="IPR011010">
    <property type="entry name" value="DNA_brk_join_enz"/>
</dbReference>
<name>A0A250L124_9GAMM</name>
<dbReference type="PANTHER" id="PTHR32309">
    <property type="entry name" value="TYROSINE-PROTEIN KINASE"/>
    <property type="match status" value="1"/>
</dbReference>
<dbReference type="PROSITE" id="PS51898">
    <property type="entry name" value="TYR_RECOMBINASE"/>
    <property type="match status" value="1"/>
</dbReference>
<dbReference type="RefSeq" id="WP_119631054.1">
    <property type="nucleotide sequence ID" value="NZ_AP017928.1"/>
</dbReference>
<accession>A0A250L124</accession>
<dbReference type="AlphaFoldDB" id="A0A250L124"/>
<keyword evidence="3" id="KW-0472">Membrane</keyword>
<evidence type="ECO:0000313" key="5">
    <source>
        <dbReference type="EMBL" id="BBA35759.1"/>
    </source>
</evidence>
<protein>
    <submittedName>
        <fullName evidence="5">Phage integrase:Chain length determinant protein</fullName>
    </submittedName>
</protein>
<evidence type="ECO:0000313" key="6">
    <source>
        <dbReference type="Proteomes" id="UP000266313"/>
    </source>
</evidence>
<dbReference type="PANTHER" id="PTHR32309:SF31">
    <property type="entry name" value="CAPSULAR EXOPOLYSACCHARIDE FAMILY"/>
    <property type="match status" value="1"/>
</dbReference>
<dbReference type="Gene3D" id="1.10.443.10">
    <property type="entry name" value="Intergrase catalytic core"/>
    <property type="match status" value="1"/>
</dbReference>
<evidence type="ECO:0000256" key="3">
    <source>
        <dbReference type="SAM" id="Phobius"/>
    </source>
</evidence>
<evidence type="ECO:0000256" key="1">
    <source>
        <dbReference type="ARBA" id="ARBA00023172"/>
    </source>
</evidence>
<dbReference type="GO" id="GO:0015074">
    <property type="term" value="P:DNA integration"/>
    <property type="evidence" value="ECO:0007669"/>
    <property type="project" value="InterPro"/>
</dbReference>
<organism evidence="5 6">
    <name type="scientific">Methylocaldum marinum</name>
    <dbReference type="NCBI Taxonomy" id="1432792"/>
    <lineage>
        <taxon>Bacteria</taxon>
        <taxon>Pseudomonadati</taxon>
        <taxon>Pseudomonadota</taxon>
        <taxon>Gammaproteobacteria</taxon>
        <taxon>Methylococcales</taxon>
        <taxon>Methylococcaceae</taxon>
        <taxon>Methylocaldum</taxon>
    </lineage>
</organism>
<feature type="domain" description="Tyr recombinase" evidence="4">
    <location>
        <begin position="484"/>
        <end position="640"/>
    </location>
</feature>
<gene>
    <name evidence="5" type="ORF">sS8_3822</name>
</gene>
<keyword evidence="3" id="KW-1133">Transmembrane helix</keyword>
<dbReference type="InterPro" id="IPR050445">
    <property type="entry name" value="Bact_polysacc_biosynth/exp"/>
</dbReference>
<dbReference type="GO" id="GO:0003677">
    <property type="term" value="F:DNA binding"/>
    <property type="evidence" value="ECO:0007669"/>
    <property type="project" value="InterPro"/>
</dbReference>
<dbReference type="GO" id="GO:0006310">
    <property type="term" value="P:DNA recombination"/>
    <property type="evidence" value="ECO:0007669"/>
    <property type="project" value="UniProtKB-KW"/>
</dbReference>
<keyword evidence="2" id="KW-0175">Coiled coil</keyword>
<dbReference type="EMBL" id="AP017928">
    <property type="protein sequence ID" value="BBA35759.1"/>
    <property type="molecule type" value="Genomic_DNA"/>
</dbReference>
<feature type="coiled-coil region" evidence="2">
    <location>
        <begin position="322"/>
        <end position="387"/>
    </location>
</feature>
<dbReference type="Proteomes" id="UP000266313">
    <property type="component" value="Chromosome"/>
</dbReference>
<reference evidence="5 6" key="1">
    <citation type="submission" date="2016-12" db="EMBL/GenBank/DDBJ databases">
        <title>Genome sequencing of Methylocaldum marinum.</title>
        <authorList>
            <person name="Takeuchi M."/>
            <person name="Kamagata Y."/>
            <person name="Hiraoka S."/>
            <person name="Oshima K."/>
            <person name="Hattori M."/>
            <person name="Iwasaki W."/>
        </authorList>
    </citation>
    <scope>NUCLEOTIDE SEQUENCE [LARGE SCALE GENOMIC DNA]</scope>
    <source>
        <strain evidence="5 6">S8</strain>
    </source>
</reference>
<feature type="transmembrane region" description="Helical" evidence="3">
    <location>
        <begin position="35"/>
        <end position="55"/>
    </location>
</feature>
<keyword evidence="3" id="KW-0812">Transmembrane</keyword>
<sequence length="651" mass="72243">MSDLPSIEILASPLSTRDISGYAGGDLPSKTPRRFAVFAATFLLAFVASVAYVWLRPPIYESTASLLTVTPLAIDETEVKTSVQHAVAQNEILLGIPLLEATLENLRNADNASELASLTIADLLTSVSVEPIAETNIVKLHARGSNPTILASVVNAWIEAYQARRERSILETKNDTSAALRLEFEQLAQKIEAKRLKLHQFRRDHGIVSKNDADNRAMAQLTGLNTALNKAVEDEVKTKAQLDAIKEAIARGEPVVPSSDEQGLANLERRAHDLRQQLKDLKRRYTAQYISLQPQLKLIPEQLKQTEDEIKKKLEYGKQNALSEAQQAFASAQQTVREIRRQIEAHEREASEFTTRFAEHEAMRANLEKLEEIYRDTEIRLAQVEAKPYEKLPQLQVIERGNPPIKPIWPNYWRDSGIAFGGSLALALVTVWLYEYLTQRQAPSNATFLPDIHLHSLPQNILLQQRMSTPPPLPGEQFPALESPIMRDLTEQEIRVLLEAATLEARLAIALLLSGLSLEEIAELSAEQIDLDGDSLRIDGRNPRTVPLAKRLKLWLAETKEFPDLKIDDTTSLIACAAIDSGLARPETIDAPALRHTYISYLVRQGIRLSELECIVGPVPAKTLAGYGRFSPPGPGLPADGVPLTYPALSS</sequence>
<evidence type="ECO:0000259" key="4">
    <source>
        <dbReference type="PROSITE" id="PS51898"/>
    </source>
</evidence>
<dbReference type="KEGG" id="mmai:sS8_3822"/>
<keyword evidence="6" id="KW-1185">Reference proteome</keyword>
<keyword evidence="1" id="KW-0233">DNA recombination</keyword>
<dbReference type="SUPFAM" id="SSF56349">
    <property type="entry name" value="DNA breaking-rejoining enzymes"/>
    <property type="match status" value="1"/>
</dbReference>
<dbReference type="InterPro" id="IPR013762">
    <property type="entry name" value="Integrase-like_cat_sf"/>
</dbReference>
<proteinExistence type="predicted"/>
<evidence type="ECO:0000256" key="2">
    <source>
        <dbReference type="SAM" id="Coils"/>
    </source>
</evidence>
<dbReference type="OrthoDB" id="6377028at2"/>
<dbReference type="InterPro" id="IPR002104">
    <property type="entry name" value="Integrase_catalytic"/>
</dbReference>